<feature type="compositionally biased region" description="Low complexity" evidence="1">
    <location>
        <begin position="522"/>
        <end position="532"/>
    </location>
</feature>
<evidence type="ECO:0000313" key="3">
    <source>
        <dbReference type="Proteomes" id="UP000001296"/>
    </source>
</evidence>
<proteinExistence type="predicted"/>
<accession>E0RSZ6</accession>
<dbReference type="PaxDb" id="665571-STHERM_c11920"/>
<dbReference type="Proteomes" id="UP000001296">
    <property type="component" value="Chromosome"/>
</dbReference>
<evidence type="ECO:0000313" key="2">
    <source>
        <dbReference type="EMBL" id="ADN02133.1"/>
    </source>
</evidence>
<gene>
    <name evidence="2" type="ordered locus">STHERM_c11920</name>
</gene>
<sequence>MSTEEGKRQADEFRRLVEAYFSRFRHTEIPFNHFAAYAIREAQRNTDEFPSFSAHTSLESLSREVVRLAKPLEREGTLILDADPHGTIHTLYYLAPYYERIEAHYQEMSLTQDLPFPDTGLLGIALPERFFLTLSVKDDFLHWFERHEETGEGNTLIRLTFPDGLPAVVITERILLQKLCELCVIKLRAYLTNERNSAYILQKIRPFFRQNETMLRNMLHAALTRADQALREIREPSDTVYYFWNQLANFLYKDITSKKDRQEVETSYCHAAYLLTYFLLYYKSKVRKKKEKERALQILERQLRKRPYTFTLGEILSFTDDRGIPLLKLCERDDIVEYVKEHSTAPDPLSLPPLVKLKGADDQDYYIRRELLLPVFEERRFLLSMELKREYTNQWYLLLKKDEELPEMFDDEEFARDVRERVARKDPVFPGFLQFHLLYLAWEGTDLPAAQKGELQKIFDERNRRLRPLPEILDLDREKLLKDARLMLPFWKVIPVVSTIIRFLKRLFLGKPTRPHKKKKSSLVLSPSSAPPRQKAPPVPTDRGEASPPPPTPASQPYTPHQFRARIQELTKAFLPPGMRIDEALESLIERWNPLIDEESKEILVEDVNNFAKDFLRKMRILNRRRPPTEEQIRTMAQTLSENKAFERIKEKEAFREYLELYMLKILGKL</sequence>
<dbReference type="KEGG" id="sta:STHERM_c11920"/>
<dbReference type="eggNOG" id="ENOG5033T4C">
    <property type="taxonomic scope" value="Bacteria"/>
</dbReference>
<feature type="region of interest" description="Disordered" evidence="1">
    <location>
        <begin position="513"/>
        <end position="559"/>
    </location>
</feature>
<dbReference type="HOGENOM" id="CLU_421464_0_0_12"/>
<dbReference type="EMBL" id="CP001698">
    <property type="protein sequence ID" value="ADN02133.1"/>
    <property type="molecule type" value="Genomic_DNA"/>
</dbReference>
<reference evidence="2 3" key="2">
    <citation type="journal article" date="2010" name="J. Bacteriol.">
        <title>Genome sequence of the polysaccharide-degrading, thermophilic anaerobe Spirochaeta thermophila DSM 6192.</title>
        <authorList>
            <person name="Angelov A."/>
            <person name="Liebl S."/>
            <person name="Ballschmiter M."/>
            <person name="Bomeke M."/>
            <person name="Lehmann R."/>
            <person name="Liesegang H."/>
            <person name="Daniel R."/>
            <person name="Liebl W."/>
        </authorList>
    </citation>
    <scope>NUCLEOTIDE SEQUENCE [LARGE SCALE GENOMIC DNA]</scope>
    <source>
        <strain evidence="3">ATCC 49972 / DSM 6192 / RI 19.B1</strain>
    </source>
</reference>
<evidence type="ECO:0000256" key="1">
    <source>
        <dbReference type="SAM" id="MobiDB-lite"/>
    </source>
</evidence>
<organism evidence="2 3">
    <name type="scientific">Winmispira thermophila (strain ATCC 49972 / DSM 6192 / RI 19.B1)</name>
    <name type="common">Spirochaeta thermophila</name>
    <dbReference type="NCBI Taxonomy" id="665571"/>
    <lineage>
        <taxon>Bacteria</taxon>
        <taxon>Pseudomonadati</taxon>
        <taxon>Spirochaetota</taxon>
        <taxon>Spirochaetia</taxon>
        <taxon>Winmispirales</taxon>
        <taxon>Winmispiraceae</taxon>
        <taxon>Winmispira</taxon>
    </lineage>
</organism>
<dbReference type="RefSeq" id="WP_013313974.1">
    <property type="nucleotide sequence ID" value="NC_014484.1"/>
</dbReference>
<protein>
    <submittedName>
        <fullName evidence="2">Uncharacterized protein</fullName>
    </submittedName>
</protein>
<dbReference type="AlphaFoldDB" id="E0RSZ6"/>
<reference key="1">
    <citation type="submission" date="2009-08" db="EMBL/GenBank/DDBJ databases">
        <title>The genome sequence of Spirochaeta thermophila DSM6192.</title>
        <authorList>
            <person name="Angelov A."/>
            <person name="Mientus M."/>
            <person name="Wittenberg S."/>
            <person name="Lehmann R."/>
            <person name="Liesegang H."/>
            <person name="Daniel R."/>
            <person name="Liebl W."/>
        </authorList>
    </citation>
    <scope>NUCLEOTIDE SEQUENCE</scope>
    <source>
        <strain>DSM 6192</strain>
    </source>
</reference>
<name>E0RSZ6_WINT6</name>